<comment type="catalytic activity">
    <reaction evidence="1 6">
        <text>7,8-dihydroneopterin = 6-hydroxymethyl-7,8-dihydropterin + glycolaldehyde</text>
        <dbReference type="Rhea" id="RHEA:10540"/>
        <dbReference type="ChEBI" id="CHEBI:17001"/>
        <dbReference type="ChEBI" id="CHEBI:17071"/>
        <dbReference type="ChEBI" id="CHEBI:44841"/>
        <dbReference type="EC" id="4.1.2.25"/>
    </reaction>
</comment>
<dbReference type="EMBL" id="DXHL01000034">
    <property type="protein sequence ID" value="HIW11346.1"/>
    <property type="molecule type" value="Genomic_DNA"/>
</dbReference>
<dbReference type="InterPro" id="IPR043133">
    <property type="entry name" value="GTP-CH-I_C/QueF"/>
</dbReference>
<evidence type="ECO:0000256" key="4">
    <source>
        <dbReference type="ARBA" id="ARBA00022909"/>
    </source>
</evidence>
<evidence type="ECO:0000256" key="1">
    <source>
        <dbReference type="ARBA" id="ARBA00001353"/>
    </source>
</evidence>
<keyword evidence="4 6" id="KW-0289">Folate biosynthesis</keyword>
<keyword evidence="5 6" id="KW-0456">Lyase</keyword>
<accession>A0A9D1QEK3</accession>
<evidence type="ECO:0000256" key="2">
    <source>
        <dbReference type="ARBA" id="ARBA00005013"/>
    </source>
</evidence>
<name>A0A9D1QEK3_9BACT</name>
<evidence type="ECO:0000256" key="3">
    <source>
        <dbReference type="ARBA" id="ARBA00005708"/>
    </source>
</evidence>
<dbReference type="InterPro" id="IPR006157">
    <property type="entry name" value="FolB_dom"/>
</dbReference>
<dbReference type="EC" id="4.1.2.25" evidence="6"/>
<dbReference type="GO" id="GO:0004150">
    <property type="term" value="F:dihydroneopterin aldolase activity"/>
    <property type="evidence" value="ECO:0007669"/>
    <property type="project" value="UniProtKB-UniRule"/>
</dbReference>
<dbReference type="GO" id="GO:0046654">
    <property type="term" value="P:tetrahydrofolate biosynthetic process"/>
    <property type="evidence" value="ECO:0007669"/>
    <property type="project" value="UniProtKB-UniRule"/>
</dbReference>
<dbReference type="PANTHER" id="PTHR42844:SF1">
    <property type="entry name" value="DIHYDRONEOPTERIN ALDOLASE 1-RELATED"/>
    <property type="match status" value="1"/>
</dbReference>
<dbReference type="Gene3D" id="3.30.1130.10">
    <property type="match status" value="1"/>
</dbReference>
<evidence type="ECO:0000259" key="7">
    <source>
        <dbReference type="SMART" id="SM00905"/>
    </source>
</evidence>
<dbReference type="SUPFAM" id="SSF55620">
    <property type="entry name" value="Tetrahydrobiopterin biosynthesis enzymes-like"/>
    <property type="match status" value="1"/>
</dbReference>
<dbReference type="Proteomes" id="UP000823926">
    <property type="component" value="Unassembled WGS sequence"/>
</dbReference>
<dbReference type="NCBIfam" id="TIGR00526">
    <property type="entry name" value="folB_dom"/>
    <property type="match status" value="1"/>
</dbReference>
<evidence type="ECO:0000256" key="6">
    <source>
        <dbReference type="RuleBase" id="RU362079"/>
    </source>
</evidence>
<dbReference type="InterPro" id="IPR006156">
    <property type="entry name" value="Dihydroneopterin_aldolase"/>
</dbReference>
<feature type="domain" description="Dihydroneopterin aldolase/epimerase" evidence="7">
    <location>
        <begin position="6"/>
        <end position="118"/>
    </location>
</feature>
<dbReference type="NCBIfam" id="TIGR00525">
    <property type="entry name" value="folB"/>
    <property type="match status" value="1"/>
</dbReference>
<sequence>MKKTTIELENMEFYAFHGHYTEEQRVGNRFRVDLSFEVDSTEAARTDNLDTTVSYLDVYECVREQMAIPSHLLEHVSQRIVEALRTRFPGIGRLRLKVSKLAPPLGGQVEKVSLTVED</sequence>
<dbReference type="SMART" id="SM00905">
    <property type="entry name" value="FolB"/>
    <property type="match status" value="1"/>
</dbReference>
<dbReference type="AlphaFoldDB" id="A0A9D1QEK3"/>
<reference evidence="8" key="2">
    <citation type="submission" date="2021-04" db="EMBL/GenBank/DDBJ databases">
        <authorList>
            <person name="Gilroy R."/>
        </authorList>
    </citation>
    <scope>NUCLEOTIDE SEQUENCE</scope>
    <source>
        <strain evidence="8">ChiBcec15-1070</strain>
    </source>
</reference>
<protein>
    <recommendedName>
        <fullName evidence="6">7,8-dihydroneopterin aldolase</fullName>
        <ecNumber evidence="6">4.1.2.25</ecNumber>
    </recommendedName>
</protein>
<comment type="function">
    <text evidence="6">Catalyzes the conversion of 7,8-dihydroneopterin to 6-hydroxymethyl-7,8-dihydropterin.</text>
</comment>
<dbReference type="PANTHER" id="PTHR42844">
    <property type="entry name" value="DIHYDRONEOPTERIN ALDOLASE 1-RELATED"/>
    <property type="match status" value="1"/>
</dbReference>
<organism evidence="8 9">
    <name type="scientific">Candidatus Rikenella faecigallinarum</name>
    <dbReference type="NCBI Taxonomy" id="2838745"/>
    <lineage>
        <taxon>Bacteria</taxon>
        <taxon>Pseudomonadati</taxon>
        <taxon>Bacteroidota</taxon>
        <taxon>Bacteroidia</taxon>
        <taxon>Bacteroidales</taxon>
        <taxon>Rikenellaceae</taxon>
        <taxon>Rikenella</taxon>
    </lineage>
</organism>
<evidence type="ECO:0000313" key="8">
    <source>
        <dbReference type="EMBL" id="HIW11346.1"/>
    </source>
</evidence>
<reference evidence="8" key="1">
    <citation type="journal article" date="2021" name="PeerJ">
        <title>Extensive microbial diversity within the chicken gut microbiome revealed by metagenomics and culture.</title>
        <authorList>
            <person name="Gilroy R."/>
            <person name="Ravi A."/>
            <person name="Getino M."/>
            <person name="Pursley I."/>
            <person name="Horton D.L."/>
            <person name="Alikhan N.F."/>
            <person name="Baker D."/>
            <person name="Gharbi K."/>
            <person name="Hall N."/>
            <person name="Watson M."/>
            <person name="Adriaenssens E.M."/>
            <person name="Foster-Nyarko E."/>
            <person name="Jarju S."/>
            <person name="Secka A."/>
            <person name="Antonio M."/>
            <person name="Oren A."/>
            <person name="Chaudhuri R.R."/>
            <person name="La Ragione R."/>
            <person name="Hildebrand F."/>
            <person name="Pallen M.J."/>
        </authorList>
    </citation>
    <scope>NUCLEOTIDE SEQUENCE</scope>
    <source>
        <strain evidence="8">ChiBcec15-1070</strain>
    </source>
</reference>
<dbReference type="Pfam" id="PF02152">
    <property type="entry name" value="FolB"/>
    <property type="match status" value="1"/>
</dbReference>
<dbReference type="GO" id="GO:0046656">
    <property type="term" value="P:folic acid biosynthetic process"/>
    <property type="evidence" value="ECO:0007669"/>
    <property type="project" value="UniProtKB-UniRule"/>
</dbReference>
<dbReference type="GO" id="GO:0005737">
    <property type="term" value="C:cytoplasm"/>
    <property type="evidence" value="ECO:0007669"/>
    <property type="project" value="TreeGrafter"/>
</dbReference>
<comment type="pathway">
    <text evidence="2 6">Cofactor biosynthesis; tetrahydrofolate biosynthesis; 2-amino-4-hydroxy-6-hydroxymethyl-7,8-dihydropteridine diphosphate from 7,8-dihydroneopterin triphosphate: step 3/4.</text>
</comment>
<evidence type="ECO:0000256" key="5">
    <source>
        <dbReference type="ARBA" id="ARBA00023239"/>
    </source>
</evidence>
<gene>
    <name evidence="8" type="primary">folB</name>
    <name evidence="8" type="ORF">H9888_07615</name>
</gene>
<evidence type="ECO:0000313" key="9">
    <source>
        <dbReference type="Proteomes" id="UP000823926"/>
    </source>
</evidence>
<proteinExistence type="inferred from homology"/>
<comment type="similarity">
    <text evidence="3 6">Belongs to the DHNA family.</text>
</comment>
<comment type="caution">
    <text evidence="8">The sequence shown here is derived from an EMBL/GenBank/DDBJ whole genome shotgun (WGS) entry which is preliminary data.</text>
</comment>